<evidence type="ECO:0000256" key="4">
    <source>
        <dbReference type="ARBA" id="ARBA00011901"/>
    </source>
</evidence>
<dbReference type="KEGG" id="den:MHIR_DE00242"/>
<reference evidence="12" key="1">
    <citation type="submission" date="2016-01" db="EMBL/GenBank/DDBJ databases">
        <authorList>
            <person name="Husnik F."/>
        </authorList>
    </citation>
    <scope>NUCLEOTIDE SEQUENCE [LARGE SCALE GENOMIC DNA]</scope>
</reference>
<dbReference type="InterPro" id="IPR021731">
    <property type="entry name" value="AMIN_dom"/>
</dbReference>
<keyword evidence="8" id="KW-0961">Cell wall biogenesis/degradation</keyword>
<dbReference type="RefSeq" id="WP_067565567.1">
    <property type="nucleotide sequence ID" value="NZ_LN999833.1"/>
</dbReference>
<evidence type="ECO:0000256" key="8">
    <source>
        <dbReference type="ARBA" id="ARBA00023316"/>
    </source>
</evidence>
<evidence type="ECO:0000256" key="7">
    <source>
        <dbReference type="ARBA" id="ARBA00022801"/>
    </source>
</evidence>
<organism evidence="11 12">
    <name type="scientific">Candidatus Doolittlea endobia</name>
    <dbReference type="NCBI Taxonomy" id="1778262"/>
    <lineage>
        <taxon>Bacteria</taxon>
        <taxon>Pseudomonadati</taxon>
        <taxon>Pseudomonadota</taxon>
        <taxon>Gammaproteobacteria</taxon>
        <taxon>Enterobacterales</taxon>
        <taxon>Enterobacteriaceae</taxon>
        <taxon>Candidatus Doolittlea</taxon>
    </lineage>
</organism>
<dbReference type="Pfam" id="PF01520">
    <property type="entry name" value="Amidase_3"/>
    <property type="match status" value="1"/>
</dbReference>
<dbReference type="GO" id="GO:0071555">
    <property type="term" value="P:cell wall organization"/>
    <property type="evidence" value="ECO:0007669"/>
    <property type="project" value="UniProtKB-KW"/>
</dbReference>
<dbReference type="InterPro" id="IPR050695">
    <property type="entry name" value="N-acetylmuramoyl_amidase_3"/>
</dbReference>
<dbReference type="OrthoDB" id="9806267at2"/>
<dbReference type="GO" id="GO:0030288">
    <property type="term" value="C:outer membrane-bounded periplasmic space"/>
    <property type="evidence" value="ECO:0007669"/>
    <property type="project" value="TreeGrafter"/>
</dbReference>
<dbReference type="Gene3D" id="3.10.350.10">
    <property type="entry name" value="LysM domain"/>
    <property type="match status" value="2"/>
</dbReference>
<dbReference type="PANTHER" id="PTHR30404:SF6">
    <property type="entry name" value="N-ACETYLMURAMOYL-L-ALANINE AMIDASE AMIB"/>
    <property type="match status" value="1"/>
</dbReference>
<comment type="catalytic activity">
    <reaction evidence="1">
        <text>Hydrolyzes the link between N-acetylmuramoyl residues and L-amino acid residues in certain cell-wall glycopeptides.</text>
        <dbReference type="EC" id="3.5.1.28"/>
    </reaction>
</comment>
<feature type="chain" id="PRO_5007513675" description="N-acetylmuramoyl-L-alanine amidase" evidence="9">
    <location>
        <begin position="24"/>
        <end position="517"/>
    </location>
</feature>
<dbReference type="PROSITE" id="PS51782">
    <property type="entry name" value="LYSM"/>
    <property type="match status" value="2"/>
</dbReference>
<keyword evidence="6" id="KW-0574">Periplasm</keyword>
<dbReference type="Gene3D" id="3.40.630.40">
    <property type="entry name" value="Zn-dependent exopeptidases"/>
    <property type="match status" value="1"/>
</dbReference>
<evidence type="ECO:0000256" key="1">
    <source>
        <dbReference type="ARBA" id="ARBA00001561"/>
    </source>
</evidence>
<dbReference type="Proteomes" id="UP000095322">
    <property type="component" value="Chromosome I"/>
</dbReference>
<dbReference type="Pfam" id="PF01476">
    <property type="entry name" value="LysM"/>
    <property type="match status" value="2"/>
</dbReference>
<dbReference type="Gene3D" id="2.60.40.3500">
    <property type="match status" value="1"/>
</dbReference>
<dbReference type="InterPro" id="IPR002508">
    <property type="entry name" value="MurNAc-LAA_cat"/>
</dbReference>
<evidence type="ECO:0000259" key="10">
    <source>
        <dbReference type="PROSITE" id="PS51782"/>
    </source>
</evidence>
<gene>
    <name evidence="11" type="primary">amiB</name>
    <name evidence="11" type="ORF">MHIR_DE00242</name>
</gene>
<dbReference type="GO" id="GO:0008745">
    <property type="term" value="F:N-acetylmuramoyl-L-alanine amidase activity"/>
    <property type="evidence" value="ECO:0007669"/>
    <property type="project" value="UniProtKB-EC"/>
</dbReference>
<keyword evidence="12" id="KW-1185">Reference proteome</keyword>
<evidence type="ECO:0000256" key="3">
    <source>
        <dbReference type="ARBA" id="ARBA00010860"/>
    </source>
</evidence>
<evidence type="ECO:0000256" key="5">
    <source>
        <dbReference type="ARBA" id="ARBA00022729"/>
    </source>
</evidence>
<dbReference type="Pfam" id="PF11741">
    <property type="entry name" value="AMIN"/>
    <property type="match status" value="1"/>
</dbReference>
<name>A0A143WS59_9ENTR</name>
<feature type="domain" description="LysM" evidence="10">
    <location>
        <begin position="471"/>
        <end position="514"/>
    </location>
</feature>
<evidence type="ECO:0000313" key="11">
    <source>
        <dbReference type="EMBL" id="CUX96558.1"/>
    </source>
</evidence>
<evidence type="ECO:0000256" key="6">
    <source>
        <dbReference type="ARBA" id="ARBA00022764"/>
    </source>
</evidence>
<dbReference type="SMART" id="SM00257">
    <property type="entry name" value="LysM"/>
    <property type="match status" value="2"/>
</dbReference>
<evidence type="ECO:0000256" key="9">
    <source>
        <dbReference type="SAM" id="SignalP"/>
    </source>
</evidence>
<dbReference type="InterPro" id="IPR018392">
    <property type="entry name" value="LysM"/>
</dbReference>
<dbReference type="SUPFAM" id="SSF54106">
    <property type="entry name" value="LysM domain"/>
    <property type="match status" value="2"/>
</dbReference>
<accession>A0A143WS59</accession>
<dbReference type="InterPro" id="IPR036779">
    <property type="entry name" value="LysM_dom_sf"/>
</dbReference>
<dbReference type="STRING" id="1778262.MHIR_DE00242"/>
<dbReference type="AlphaFoldDB" id="A0A143WS59"/>
<keyword evidence="7 11" id="KW-0378">Hydrolase</keyword>
<dbReference type="EC" id="3.5.1.28" evidence="4"/>
<feature type="signal peptide" evidence="9">
    <location>
        <begin position="1"/>
        <end position="23"/>
    </location>
</feature>
<dbReference type="CDD" id="cd02696">
    <property type="entry name" value="MurNAc-LAA"/>
    <property type="match status" value="1"/>
</dbReference>
<feature type="domain" description="LysM" evidence="10">
    <location>
        <begin position="411"/>
        <end position="454"/>
    </location>
</feature>
<sequence precursor="true">MMLKFRIMLAVLVVSLTMEQAVAKTATLGDINVANNASQATVTLGFNRQPVYAFFSLHNPERIVIDFHKSGPAQGLPIEFSDKNVIKRIRTSTPVDKQSLRLVFELTHQSCAQVTTRKVRGRYNVILTINSQKSAAVISRIPTSRGWLSLSAEPVVVAIDAGHGGQDPGATGPNGLHEKHVTIAIARKLKTLLDMDAMFKSALTRDSDEFISVIGRSDVARKKGANVLVSIHADAVPNRSASGASVWVLSNRRANSEMAHWLEQHEKQSELLGGAGDLLANSQSDPYFSQVVLDLQFGHSQRVGYGIAVKVLDQLQQVGALHKHRPEHASLGVLRSPDVPSLLVETGFISNAREERLLGSRVYQDKVANALYLGLRAYFLAHPLQTVPKIENPPKNINVDVNARVTQVAAGCHIVKRGETLFSISRQYGLNIAAMRTLNALKKDNIWIGQRLRIPARSNFQNKALPKIAPRRHRVVRGDTLTAIAIRYGVSTGAVKRANHMMSNNVMLGQMLTIPLV</sequence>
<dbReference type="SUPFAM" id="SSF53187">
    <property type="entry name" value="Zn-dependent exopeptidases"/>
    <property type="match status" value="1"/>
</dbReference>
<evidence type="ECO:0000313" key="12">
    <source>
        <dbReference type="Proteomes" id="UP000095322"/>
    </source>
</evidence>
<proteinExistence type="inferred from homology"/>
<dbReference type="SMART" id="SM00646">
    <property type="entry name" value="Ami_3"/>
    <property type="match status" value="1"/>
</dbReference>
<dbReference type="PATRIC" id="fig|1778262.3.peg.425"/>
<dbReference type="CDD" id="cd00118">
    <property type="entry name" value="LysM"/>
    <property type="match status" value="2"/>
</dbReference>
<dbReference type="EMBL" id="LN999833">
    <property type="protein sequence ID" value="CUX96558.1"/>
    <property type="molecule type" value="Genomic_DNA"/>
</dbReference>
<dbReference type="GO" id="GO:0009253">
    <property type="term" value="P:peptidoglycan catabolic process"/>
    <property type="evidence" value="ECO:0007669"/>
    <property type="project" value="InterPro"/>
</dbReference>
<dbReference type="FunFam" id="3.40.630.40:FF:000003">
    <property type="entry name" value="N-acetylmuramoyl-L-alanine amidase AmiB"/>
    <property type="match status" value="1"/>
</dbReference>
<evidence type="ECO:0000256" key="2">
    <source>
        <dbReference type="ARBA" id="ARBA00004418"/>
    </source>
</evidence>
<dbReference type="PANTHER" id="PTHR30404">
    <property type="entry name" value="N-ACETYLMURAMOYL-L-ALANINE AMIDASE"/>
    <property type="match status" value="1"/>
</dbReference>
<protein>
    <recommendedName>
        <fullName evidence="4">N-acetylmuramoyl-L-alanine amidase</fullName>
        <ecNumber evidence="4">3.5.1.28</ecNumber>
    </recommendedName>
</protein>
<comment type="similarity">
    <text evidence="3">Belongs to the N-acetylmuramoyl-L-alanine amidase 3 family.</text>
</comment>
<keyword evidence="5 9" id="KW-0732">Signal</keyword>
<comment type="subcellular location">
    <subcellularLocation>
        <location evidence="2">Periplasm</location>
    </subcellularLocation>
</comment>